<dbReference type="Pfam" id="PF14588">
    <property type="entry name" value="YjgF_endoribonc"/>
    <property type="match status" value="1"/>
</dbReference>
<evidence type="ECO:0000313" key="2">
    <source>
        <dbReference type="EMBL" id="NKE65514.1"/>
    </source>
</evidence>
<dbReference type="Gene3D" id="3.30.1330.40">
    <property type="entry name" value="RutC-like"/>
    <property type="match status" value="1"/>
</dbReference>
<name>A0A7X6I5X0_9BURK</name>
<dbReference type="CDD" id="cd02199">
    <property type="entry name" value="YjgF_YER057c_UK114_like_1"/>
    <property type="match status" value="1"/>
</dbReference>
<keyword evidence="3" id="KW-1185">Reference proteome</keyword>
<dbReference type="RefSeq" id="WP_168106632.1">
    <property type="nucleotide sequence ID" value="NZ_VTOX01000002.1"/>
</dbReference>
<dbReference type="Proteomes" id="UP000521868">
    <property type="component" value="Unassembled WGS sequence"/>
</dbReference>
<dbReference type="PANTHER" id="PTHR43760">
    <property type="entry name" value="ENDORIBONUCLEASE-RELATED"/>
    <property type="match status" value="1"/>
</dbReference>
<comment type="caution">
    <text evidence="2">The sequence shown here is derived from an EMBL/GenBank/DDBJ whole genome shotgun (WGS) entry which is preliminary data.</text>
</comment>
<evidence type="ECO:0000313" key="3">
    <source>
        <dbReference type="Proteomes" id="UP000521868"/>
    </source>
</evidence>
<dbReference type="InterPro" id="IPR013813">
    <property type="entry name" value="Endoribo_LPSP/chorism_mut-like"/>
</dbReference>
<dbReference type="SUPFAM" id="SSF55298">
    <property type="entry name" value="YjgF-like"/>
    <property type="match status" value="1"/>
</dbReference>
<organism evidence="2 3">
    <name type="scientific">Ramlibacter lithotrophicus</name>
    <dbReference type="NCBI Taxonomy" id="2606681"/>
    <lineage>
        <taxon>Bacteria</taxon>
        <taxon>Pseudomonadati</taxon>
        <taxon>Pseudomonadota</taxon>
        <taxon>Betaproteobacteria</taxon>
        <taxon>Burkholderiales</taxon>
        <taxon>Comamonadaceae</taxon>
        <taxon>Ramlibacter</taxon>
    </lineage>
</organism>
<reference evidence="2 3" key="1">
    <citation type="journal article" date="2020" name="Nature">
        <title>Bacterial chemolithoautotrophy via manganese oxidation.</title>
        <authorList>
            <person name="Yu H."/>
            <person name="Leadbetter J.R."/>
        </authorList>
    </citation>
    <scope>NUCLEOTIDE SEQUENCE [LARGE SCALE GENOMIC DNA]</scope>
    <source>
        <strain evidence="2 3">RBP-1</strain>
    </source>
</reference>
<gene>
    <name evidence="2" type="ORF">RAMLITH_06735</name>
</gene>
<dbReference type="InterPro" id="IPR035959">
    <property type="entry name" value="RutC-like_sf"/>
</dbReference>
<accession>A0A7X6I5X0</accession>
<proteinExistence type="predicted"/>
<protein>
    <submittedName>
        <fullName evidence="2">RidA family protein</fullName>
    </submittedName>
</protein>
<sequence>MTSKIQARLAELGVTLPVAPTPAANYVPAVRAGNLLFIAGQVPVQDGKAQFLGQLGATLTVEEGQSAARLCAINVLAQVAQALGGDLDRVVRCVRVGGFVNAVPQFTEHPKVVNGASDFFVAVFGDAGRHARTAVGAGSLPRGVAVEVEAVFEIRD</sequence>
<evidence type="ECO:0000259" key="1">
    <source>
        <dbReference type="Pfam" id="PF14588"/>
    </source>
</evidence>
<dbReference type="PANTHER" id="PTHR43760:SF1">
    <property type="entry name" value="ENDORIBONUCLEASE L-PSP_CHORISMATE MUTASE-LIKE DOMAIN-CONTAINING PROTEIN"/>
    <property type="match status" value="1"/>
</dbReference>
<dbReference type="EMBL" id="VTOX01000002">
    <property type="protein sequence ID" value="NKE65514.1"/>
    <property type="molecule type" value="Genomic_DNA"/>
</dbReference>
<dbReference type="AlphaFoldDB" id="A0A7X6I5X0"/>
<feature type="domain" description="Endoribonuclease L-PSP/chorismate mutase-like" evidence="1">
    <location>
        <begin position="7"/>
        <end position="137"/>
    </location>
</feature>